<accession>F0WFW6</accession>
<feature type="compositionally biased region" description="Acidic residues" evidence="8">
    <location>
        <begin position="203"/>
        <end position="212"/>
    </location>
</feature>
<dbReference type="Gene3D" id="3.30.200.20">
    <property type="entry name" value="Phosphorylase Kinase, domain 1"/>
    <property type="match status" value="2"/>
</dbReference>
<proteinExistence type="inferred from homology"/>
<feature type="binding site" evidence="6">
    <location>
        <position position="111"/>
    </location>
    <ligand>
        <name>ATP</name>
        <dbReference type="ChEBI" id="CHEBI:30616"/>
    </ligand>
</feature>
<dbReference type="AlphaFoldDB" id="F0WFW6"/>
<evidence type="ECO:0000259" key="9">
    <source>
        <dbReference type="PROSITE" id="PS50011"/>
    </source>
</evidence>
<dbReference type="InterPro" id="IPR011009">
    <property type="entry name" value="Kinase-like_dom_sf"/>
</dbReference>
<evidence type="ECO:0000313" key="11">
    <source>
        <dbReference type="EMBL" id="CCA20100.1"/>
    </source>
</evidence>
<organism evidence="11">
    <name type="scientific">Albugo laibachii Nc14</name>
    <dbReference type="NCBI Taxonomy" id="890382"/>
    <lineage>
        <taxon>Eukaryota</taxon>
        <taxon>Sar</taxon>
        <taxon>Stramenopiles</taxon>
        <taxon>Oomycota</taxon>
        <taxon>Peronosporomycetes</taxon>
        <taxon>Albuginales</taxon>
        <taxon>Albuginaceae</taxon>
        <taxon>Albugo</taxon>
    </lineage>
</organism>
<dbReference type="CDD" id="cd05123">
    <property type="entry name" value="STKc_AGC"/>
    <property type="match status" value="1"/>
</dbReference>
<evidence type="ECO:0000259" key="10">
    <source>
        <dbReference type="PROSITE" id="PS51285"/>
    </source>
</evidence>
<dbReference type="HOGENOM" id="CLU_000288_63_6_1"/>
<dbReference type="InterPro" id="IPR045270">
    <property type="entry name" value="STKc_AGC"/>
</dbReference>
<dbReference type="PROSITE" id="PS00107">
    <property type="entry name" value="PROTEIN_KINASE_ATP"/>
    <property type="match status" value="1"/>
</dbReference>
<dbReference type="GO" id="GO:0005524">
    <property type="term" value="F:ATP binding"/>
    <property type="evidence" value="ECO:0007669"/>
    <property type="project" value="UniProtKB-UniRule"/>
</dbReference>
<keyword evidence="3 6" id="KW-0547">Nucleotide-binding</keyword>
<evidence type="ECO:0000256" key="1">
    <source>
        <dbReference type="ARBA" id="ARBA00022527"/>
    </source>
</evidence>
<evidence type="ECO:0000256" key="4">
    <source>
        <dbReference type="ARBA" id="ARBA00022777"/>
    </source>
</evidence>
<dbReference type="SUPFAM" id="SSF56112">
    <property type="entry name" value="Protein kinase-like (PK-like)"/>
    <property type="match status" value="1"/>
</dbReference>
<dbReference type="GO" id="GO:0004691">
    <property type="term" value="F:cAMP-dependent protein kinase activity"/>
    <property type="evidence" value="ECO:0007669"/>
    <property type="project" value="TreeGrafter"/>
</dbReference>
<evidence type="ECO:0000256" key="8">
    <source>
        <dbReference type="SAM" id="MobiDB-lite"/>
    </source>
</evidence>
<dbReference type="PANTHER" id="PTHR24353">
    <property type="entry name" value="CYCLIC NUCLEOTIDE-DEPENDENT PROTEIN KINASE"/>
    <property type="match status" value="1"/>
</dbReference>
<dbReference type="EMBL" id="FR824131">
    <property type="protein sequence ID" value="CCA20100.1"/>
    <property type="molecule type" value="Genomic_DNA"/>
</dbReference>
<dbReference type="InterPro" id="IPR000719">
    <property type="entry name" value="Prot_kinase_dom"/>
</dbReference>
<feature type="region of interest" description="Disordered" evidence="8">
    <location>
        <begin position="190"/>
        <end position="218"/>
    </location>
</feature>
<feature type="domain" description="Protein kinase" evidence="9">
    <location>
        <begin position="82"/>
        <end position="412"/>
    </location>
</feature>
<dbReference type="InterPro" id="IPR008271">
    <property type="entry name" value="Ser/Thr_kinase_AS"/>
</dbReference>
<keyword evidence="2" id="KW-0808">Transferase</keyword>
<keyword evidence="1 7" id="KW-0723">Serine/threonine-protein kinase</keyword>
<reference evidence="11" key="2">
    <citation type="submission" date="2011-02" db="EMBL/GenBank/DDBJ databases">
        <authorList>
            <person name="MacLean D."/>
        </authorList>
    </citation>
    <scope>NUCLEOTIDE SEQUENCE</scope>
</reference>
<gene>
    <name evidence="11" type="primary">AlNc14C86G5501</name>
    <name evidence="11" type="ORF">ALNC14_062430</name>
</gene>
<keyword evidence="5 6" id="KW-0067">ATP-binding</keyword>
<dbReference type="PROSITE" id="PS51285">
    <property type="entry name" value="AGC_KINASE_CTER"/>
    <property type="match status" value="1"/>
</dbReference>
<dbReference type="FunFam" id="3.30.200.20:FF:000042">
    <property type="entry name" value="Aurora kinase A"/>
    <property type="match status" value="1"/>
</dbReference>
<evidence type="ECO:0000256" key="2">
    <source>
        <dbReference type="ARBA" id="ARBA00022679"/>
    </source>
</evidence>
<sequence>MGLFTVSGALERMRDLHVRYTAPSVELVQRHVSSYSPARWRSLSSGIFGKKHAVRSSNGGKRRGTTSSDSVFLQGASEVSSYDIRALLGRGTFGSVHVAQHTTSGKIVALKSIQKTQIEEMRQETNVLREQMVHFALSHPFICKLLATFQDPVAVYFVMEYCPGGELYSILYDDDDEDVSDAEDFFNEEDETYSINSDRQTDVEDDEEDSPSELDRTPVRAKCSHRYSSAKDVNERAKRTLRNPNFGGLREEHAAFYLACVLDALEYLHDRKIMYRDVKLENIVLDVNGYPKLVDFGLSKSDATHWEASKSTTICGSMEYMAPELIERQPYHQAVDIWSFGILMYELLFAVTPFYHPNHREQGRRITEDSVYFPEEFETQCPEAADLIRALLAKEPLERPCNWQKIRKSSFFRKYFSDTKTWRKLMEKKLRAPFVPTLKTDLDTSLFTKAASLGLDLDDME</sequence>
<dbReference type="InterPro" id="IPR000961">
    <property type="entry name" value="AGC-kinase_C"/>
</dbReference>
<name>F0WFW6_9STRA</name>
<reference evidence="11" key="1">
    <citation type="journal article" date="2011" name="PLoS Biol.">
        <title>Gene gain and loss during evolution of obligate parasitism in the white rust pathogen of Arabidopsis thaliana.</title>
        <authorList>
            <person name="Kemen E."/>
            <person name="Gardiner A."/>
            <person name="Schultz-Larsen T."/>
            <person name="Kemen A.C."/>
            <person name="Balmuth A.L."/>
            <person name="Robert-Seilaniantz A."/>
            <person name="Bailey K."/>
            <person name="Holub E."/>
            <person name="Studholme D.J."/>
            <person name="Maclean D."/>
            <person name="Jones J.D."/>
        </authorList>
    </citation>
    <scope>NUCLEOTIDE SEQUENCE</scope>
</reference>
<evidence type="ECO:0000256" key="6">
    <source>
        <dbReference type="PROSITE-ProRule" id="PRU10141"/>
    </source>
</evidence>
<dbReference type="Gene3D" id="1.10.510.10">
    <property type="entry name" value="Transferase(Phosphotransferase) domain 1"/>
    <property type="match status" value="1"/>
</dbReference>
<dbReference type="Pfam" id="PF00069">
    <property type="entry name" value="Pkinase"/>
    <property type="match status" value="2"/>
</dbReference>
<evidence type="ECO:0000256" key="5">
    <source>
        <dbReference type="ARBA" id="ARBA00022840"/>
    </source>
</evidence>
<dbReference type="PANTHER" id="PTHR24353:SF37">
    <property type="entry name" value="CAMP-DEPENDENT PROTEIN KINASE CATALYTIC SUBUNIT PRKX"/>
    <property type="match status" value="1"/>
</dbReference>
<dbReference type="InterPro" id="IPR017441">
    <property type="entry name" value="Protein_kinase_ATP_BS"/>
</dbReference>
<dbReference type="PROSITE" id="PS00108">
    <property type="entry name" value="PROTEIN_KINASE_ST"/>
    <property type="match status" value="1"/>
</dbReference>
<dbReference type="GO" id="GO:0005952">
    <property type="term" value="C:cAMP-dependent protein kinase complex"/>
    <property type="evidence" value="ECO:0007669"/>
    <property type="project" value="TreeGrafter"/>
</dbReference>
<comment type="similarity">
    <text evidence="7">Belongs to the protein kinase superfamily.</text>
</comment>
<dbReference type="PROSITE" id="PS50011">
    <property type="entry name" value="PROTEIN_KINASE_DOM"/>
    <property type="match status" value="1"/>
</dbReference>
<protein>
    <submittedName>
        <fullName evidence="11">Protein kinase putative</fullName>
    </submittedName>
</protein>
<feature type="domain" description="AGC-kinase C-terminal" evidence="10">
    <location>
        <begin position="418"/>
        <end position="461"/>
    </location>
</feature>
<dbReference type="SMART" id="SM00220">
    <property type="entry name" value="S_TKc"/>
    <property type="match status" value="1"/>
</dbReference>
<keyword evidence="4 11" id="KW-0418">Kinase</keyword>
<evidence type="ECO:0000256" key="3">
    <source>
        <dbReference type="ARBA" id="ARBA00022741"/>
    </source>
</evidence>
<evidence type="ECO:0000256" key="7">
    <source>
        <dbReference type="RuleBase" id="RU000304"/>
    </source>
</evidence>